<evidence type="ECO:0000313" key="1">
    <source>
        <dbReference type="EMBL" id="KAK8837597.1"/>
    </source>
</evidence>
<comment type="caution">
    <text evidence="1">The sequence shown here is derived from an EMBL/GenBank/DDBJ whole genome shotgun (WGS) entry which is preliminary data.</text>
</comment>
<organism evidence="1 2">
    <name type="scientific">Tritrichomonas musculus</name>
    <dbReference type="NCBI Taxonomy" id="1915356"/>
    <lineage>
        <taxon>Eukaryota</taxon>
        <taxon>Metamonada</taxon>
        <taxon>Parabasalia</taxon>
        <taxon>Tritrichomonadida</taxon>
        <taxon>Tritrichomonadidae</taxon>
        <taxon>Tritrichomonas</taxon>
    </lineage>
</organism>
<proteinExistence type="predicted"/>
<dbReference type="InterPro" id="IPR036465">
    <property type="entry name" value="vWFA_dom_sf"/>
</dbReference>
<gene>
    <name evidence="1" type="ORF">M9Y10_036128</name>
</gene>
<dbReference type="Proteomes" id="UP001470230">
    <property type="component" value="Unassembled WGS sequence"/>
</dbReference>
<name>A0ABR2GVI5_9EUKA</name>
<sequence length="186" mass="22024">MSRSKPTRRTKKADILFIVDIVNIDQSILLFLKDKIEDLAFDFRTSQRTFLFRYGCIFYRASNSDNEKVFDFNEEIEELCSFLEVIQINDKSTEKISYVKQLNKAFNLSWNDGKKIIIWIANKPSDDTKQDMIESFGRLARDDYFLLVLNISGHLNKSFEEIRNIFKARKNEVSKILTNFILFMKF</sequence>
<reference evidence="1 2" key="1">
    <citation type="submission" date="2024-04" db="EMBL/GenBank/DDBJ databases">
        <title>Tritrichomonas musculus Genome.</title>
        <authorList>
            <person name="Alves-Ferreira E."/>
            <person name="Grigg M."/>
            <person name="Lorenzi H."/>
            <person name="Galac M."/>
        </authorList>
    </citation>
    <scope>NUCLEOTIDE SEQUENCE [LARGE SCALE GENOMIC DNA]</scope>
    <source>
        <strain evidence="1 2">EAF2021</strain>
    </source>
</reference>
<dbReference type="EMBL" id="JAPFFF010000058">
    <property type="protein sequence ID" value="KAK8837597.1"/>
    <property type="molecule type" value="Genomic_DNA"/>
</dbReference>
<evidence type="ECO:0000313" key="2">
    <source>
        <dbReference type="Proteomes" id="UP001470230"/>
    </source>
</evidence>
<keyword evidence="2" id="KW-1185">Reference proteome</keyword>
<accession>A0ABR2GVI5</accession>
<protein>
    <submittedName>
        <fullName evidence="1">Uncharacterized protein</fullName>
    </submittedName>
</protein>
<dbReference type="SUPFAM" id="SSF53300">
    <property type="entry name" value="vWA-like"/>
    <property type="match status" value="1"/>
</dbReference>